<organism evidence="1 2">
    <name type="scientific">Anaerosphaera multitolerans</name>
    <dbReference type="NCBI Taxonomy" id="2487351"/>
    <lineage>
        <taxon>Bacteria</taxon>
        <taxon>Bacillati</taxon>
        <taxon>Bacillota</taxon>
        <taxon>Tissierellia</taxon>
        <taxon>Tissierellales</taxon>
        <taxon>Peptoniphilaceae</taxon>
        <taxon>Anaerosphaera</taxon>
    </lineage>
</organism>
<keyword evidence="2" id="KW-1185">Reference proteome</keyword>
<proteinExistence type="predicted"/>
<sequence>MKKIKVKNSRDTMLKLISIVFAILLWSYVRGADDIERTVVYKDIDIKFENLSNLKDRNLSLISSENPTVDVTIRGKHSNISNLKRENVRASVDLADLPIGEQKAPIKVQVDSTNVFIDLKNPEYISLKVDENVSKELQVDLKIKGKPSNNYVLGNIKQNEYVTVSGAKTYVDSIDSIVAIADVSNKKESSVMSIPIVAYDKEENIVENITIEPENVDFEIPILKTEVVPVKLNVIGEIPEGVDSREFSVFPDYVSIKGNTAVINKIDEITTVPVTVDELMSGQIPIDIDLPNGVSLVDSDIKFVASGTQIILNEQNIKINSDNIKILNLDDKLDVQGLDRVEEINITIVPKDPISEEIVNVEDVTASLDFANLKAGEQQLKVNVNLPEKFKVIKIDPEMVKVNVVKKRLF</sequence>
<dbReference type="AlphaFoldDB" id="A0A437S7A6"/>
<comment type="caution">
    <text evidence="1">The sequence shown here is derived from an EMBL/GenBank/DDBJ whole genome shotgun (WGS) entry which is preliminary data.</text>
</comment>
<dbReference type="EMBL" id="RLIH01000005">
    <property type="protein sequence ID" value="RVU54939.1"/>
    <property type="molecule type" value="Genomic_DNA"/>
</dbReference>
<dbReference type="Gene3D" id="2.170.120.40">
    <property type="entry name" value="YbbR-like domain"/>
    <property type="match status" value="2"/>
</dbReference>
<dbReference type="RefSeq" id="WP_127724321.1">
    <property type="nucleotide sequence ID" value="NZ_RLIH01000005.1"/>
</dbReference>
<evidence type="ECO:0000313" key="2">
    <source>
        <dbReference type="Proteomes" id="UP000288812"/>
    </source>
</evidence>
<protein>
    <recommendedName>
        <fullName evidence="3">YbbR-like domain-containing protein</fullName>
    </recommendedName>
</protein>
<gene>
    <name evidence="1" type="ORF">EF514_04965</name>
</gene>
<dbReference type="PANTHER" id="PTHR37804:SF1">
    <property type="entry name" value="CDAA REGULATORY PROTEIN CDAR"/>
    <property type="match status" value="1"/>
</dbReference>
<dbReference type="OrthoDB" id="2111604at2"/>
<evidence type="ECO:0000313" key="1">
    <source>
        <dbReference type="EMBL" id="RVU54939.1"/>
    </source>
</evidence>
<accession>A0A437S7A6</accession>
<reference evidence="1 2" key="1">
    <citation type="submission" date="2018-11" db="EMBL/GenBank/DDBJ databases">
        <title>Genome sequencing and assembly of Anaerosphaera sp. nov., GS7-6-2.</title>
        <authorList>
            <person name="Rettenmaier R."/>
            <person name="Liebl W."/>
            <person name="Zverlov V."/>
        </authorList>
    </citation>
    <scope>NUCLEOTIDE SEQUENCE [LARGE SCALE GENOMIC DNA]</scope>
    <source>
        <strain evidence="1 2">GS7-6-2</strain>
    </source>
</reference>
<name>A0A437S7A6_9FIRM</name>
<dbReference type="InterPro" id="IPR053154">
    <property type="entry name" value="c-di-AMP_regulator"/>
</dbReference>
<dbReference type="Proteomes" id="UP000288812">
    <property type="component" value="Unassembled WGS sequence"/>
</dbReference>
<dbReference type="Gene3D" id="2.170.120.30">
    <property type="match status" value="2"/>
</dbReference>
<dbReference type="PANTHER" id="PTHR37804">
    <property type="entry name" value="CDAA REGULATORY PROTEIN CDAR"/>
    <property type="match status" value="1"/>
</dbReference>
<dbReference type="InterPro" id="IPR012505">
    <property type="entry name" value="YbbR"/>
</dbReference>
<dbReference type="Pfam" id="PF07949">
    <property type="entry name" value="YbbR"/>
    <property type="match status" value="3"/>
</dbReference>
<evidence type="ECO:0008006" key="3">
    <source>
        <dbReference type="Google" id="ProtNLM"/>
    </source>
</evidence>